<dbReference type="CDD" id="cd07377">
    <property type="entry name" value="WHTH_GntR"/>
    <property type="match status" value="1"/>
</dbReference>
<evidence type="ECO:0000256" key="3">
    <source>
        <dbReference type="ARBA" id="ARBA00023163"/>
    </source>
</evidence>
<dbReference type="InterPro" id="IPR036390">
    <property type="entry name" value="WH_DNA-bd_sf"/>
</dbReference>
<dbReference type="KEGG" id="pfla:Pflav_048470"/>
<evidence type="ECO:0000313" key="6">
    <source>
        <dbReference type="EMBL" id="BCB78437.1"/>
    </source>
</evidence>
<feature type="compositionally biased region" description="Polar residues" evidence="4">
    <location>
        <begin position="76"/>
        <end position="88"/>
    </location>
</feature>
<dbReference type="GO" id="GO:0003677">
    <property type="term" value="F:DNA binding"/>
    <property type="evidence" value="ECO:0007669"/>
    <property type="project" value="UniProtKB-KW"/>
</dbReference>
<keyword evidence="7" id="KW-1185">Reference proteome</keyword>
<evidence type="ECO:0000313" key="7">
    <source>
        <dbReference type="Proteomes" id="UP000502508"/>
    </source>
</evidence>
<feature type="region of interest" description="Disordered" evidence="4">
    <location>
        <begin position="67"/>
        <end position="88"/>
    </location>
</feature>
<dbReference type="AlphaFoldDB" id="A0A6F8XXB4"/>
<dbReference type="PANTHER" id="PTHR44846">
    <property type="entry name" value="MANNOSYL-D-GLYCERATE TRANSPORT/METABOLISM SYSTEM REPRESSOR MNGR-RELATED"/>
    <property type="match status" value="1"/>
</dbReference>
<dbReference type="InterPro" id="IPR000524">
    <property type="entry name" value="Tscrpt_reg_HTH_GntR"/>
</dbReference>
<sequence length="88" mass="9419">MPAVPVYRKIINDIRERIESGELKAGDKLPSIAELMQAYECSDTPVKAALGRLQDAGVLEGHQGRGVYVMGKPTKDPSSAISSSPGHQ</sequence>
<gene>
    <name evidence="6" type="ORF">Pflav_048470</name>
</gene>
<dbReference type="GO" id="GO:0045892">
    <property type="term" value="P:negative regulation of DNA-templated transcription"/>
    <property type="evidence" value="ECO:0007669"/>
    <property type="project" value="TreeGrafter"/>
</dbReference>
<keyword evidence="3" id="KW-0804">Transcription</keyword>
<accession>A0A6F8XXB4</accession>
<keyword evidence="1" id="KW-0805">Transcription regulation</keyword>
<name>A0A6F8XXB4_9ACTN</name>
<dbReference type="Gene3D" id="1.10.10.10">
    <property type="entry name" value="Winged helix-like DNA-binding domain superfamily/Winged helix DNA-binding domain"/>
    <property type="match status" value="1"/>
</dbReference>
<reference evidence="6 7" key="2">
    <citation type="submission" date="2020-03" db="EMBL/GenBank/DDBJ databases">
        <authorList>
            <person name="Ichikawa N."/>
            <person name="Kimura A."/>
            <person name="Kitahashi Y."/>
            <person name="Uohara A."/>
        </authorList>
    </citation>
    <scope>NUCLEOTIDE SEQUENCE [LARGE SCALE GENOMIC DNA]</scope>
    <source>
        <strain evidence="6 7">NBRC 107702</strain>
    </source>
</reference>
<protein>
    <recommendedName>
        <fullName evidence="5">HTH gntR-type domain-containing protein</fullName>
    </recommendedName>
</protein>
<keyword evidence="2" id="KW-0238">DNA-binding</keyword>
<dbReference type="RefSeq" id="WP_173038060.1">
    <property type="nucleotide sequence ID" value="NZ_AP022870.1"/>
</dbReference>
<proteinExistence type="predicted"/>
<dbReference type="PANTHER" id="PTHR44846:SF1">
    <property type="entry name" value="MANNOSYL-D-GLYCERATE TRANSPORT_METABOLISM SYSTEM REPRESSOR MNGR-RELATED"/>
    <property type="match status" value="1"/>
</dbReference>
<dbReference type="InterPro" id="IPR036388">
    <property type="entry name" value="WH-like_DNA-bd_sf"/>
</dbReference>
<evidence type="ECO:0000256" key="4">
    <source>
        <dbReference type="SAM" id="MobiDB-lite"/>
    </source>
</evidence>
<evidence type="ECO:0000259" key="5">
    <source>
        <dbReference type="PROSITE" id="PS50949"/>
    </source>
</evidence>
<dbReference type="SMART" id="SM00345">
    <property type="entry name" value="HTH_GNTR"/>
    <property type="match status" value="1"/>
</dbReference>
<reference evidence="6 7" key="1">
    <citation type="submission" date="2020-03" db="EMBL/GenBank/DDBJ databases">
        <title>Whole genome shotgun sequence of Phytohabitans flavus NBRC 107702.</title>
        <authorList>
            <person name="Komaki H."/>
            <person name="Tamura T."/>
        </authorList>
    </citation>
    <scope>NUCLEOTIDE SEQUENCE [LARGE SCALE GENOMIC DNA]</scope>
    <source>
        <strain evidence="6 7">NBRC 107702</strain>
    </source>
</reference>
<dbReference type="InterPro" id="IPR050679">
    <property type="entry name" value="Bact_HTH_transcr_reg"/>
</dbReference>
<dbReference type="Proteomes" id="UP000502508">
    <property type="component" value="Chromosome"/>
</dbReference>
<evidence type="ECO:0000256" key="2">
    <source>
        <dbReference type="ARBA" id="ARBA00023125"/>
    </source>
</evidence>
<dbReference type="SUPFAM" id="SSF46785">
    <property type="entry name" value="Winged helix' DNA-binding domain"/>
    <property type="match status" value="1"/>
</dbReference>
<feature type="domain" description="HTH gntR-type" evidence="5">
    <location>
        <begin position="4"/>
        <end position="72"/>
    </location>
</feature>
<dbReference type="EMBL" id="AP022870">
    <property type="protein sequence ID" value="BCB78437.1"/>
    <property type="molecule type" value="Genomic_DNA"/>
</dbReference>
<dbReference type="GO" id="GO:0003700">
    <property type="term" value="F:DNA-binding transcription factor activity"/>
    <property type="evidence" value="ECO:0007669"/>
    <property type="project" value="InterPro"/>
</dbReference>
<evidence type="ECO:0000256" key="1">
    <source>
        <dbReference type="ARBA" id="ARBA00023015"/>
    </source>
</evidence>
<dbReference type="PROSITE" id="PS50949">
    <property type="entry name" value="HTH_GNTR"/>
    <property type="match status" value="1"/>
</dbReference>
<dbReference type="Pfam" id="PF00392">
    <property type="entry name" value="GntR"/>
    <property type="match status" value="1"/>
</dbReference>
<organism evidence="6 7">
    <name type="scientific">Phytohabitans flavus</name>
    <dbReference type="NCBI Taxonomy" id="1076124"/>
    <lineage>
        <taxon>Bacteria</taxon>
        <taxon>Bacillati</taxon>
        <taxon>Actinomycetota</taxon>
        <taxon>Actinomycetes</taxon>
        <taxon>Micromonosporales</taxon>
        <taxon>Micromonosporaceae</taxon>
    </lineage>
</organism>